<accession>A0AC34F087</accession>
<evidence type="ECO:0000313" key="2">
    <source>
        <dbReference type="WBParaSite" id="ES5_v2.g10380.t1"/>
    </source>
</evidence>
<dbReference type="WBParaSite" id="ES5_v2.g10380.t1">
    <property type="protein sequence ID" value="ES5_v2.g10380.t1"/>
    <property type="gene ID" value="ES5_v2.g10380"/>
</dbReference>
<dbReference type="Proteomes" id="UP000887579">
    <property type="component" value="Unplaced"/>
</dbReference>
<proteinExistence type="predicted"/>
<reference evidence="2" key="1">
    <citation type="submission" date="2022-11" db="UniProtKB">
        <authorList>
            <consortium name="WormBaseParasite"/>
        </authorList>
    </citation>
    <scope>IDENTIFICATION</scope>
</reference>
<organism evidence="1 2">
    <name type="scientific">Panagrolaimus sp. ES5</name>
    <dbReference type="NCBI Taxonomy" id="591445"/>
    <lineage>
        <taxon>Eukaryota</taxon>
        <taxon>Metazoa</taxon>
        <taxon>Ecdysozoa</taxon>
        <taxon>Nematoda</taxon>
        <taxon>Chromadorea</taxon>
        <taxon>Rhabditida</taxon>
        <taxon>Tylenchina</taxon>
        <taxon>Panagrolaimomorpha</taxon>
        <taxon>Panagrolaimoidea</taxon>
        <taxon>Panagrolaimidae</taxon>
        <taxon>Panagrolaimus</taxon>
    </lineage>
</organism>
<evidence type="ECO:0000313" key="1">
    <source>
        <dbReference type="Proteomes" id="UP000887579"/>
    </source>
</evidence>
<sequence length="186" mass="21791">MFTVIFCVFFQTFILSLVFIFGCGKNRILSKKAANKRGGTKSTQKKLPTPTKPQREFQELQRQRQQSSSQRQLQQQQQQQQLRQQQQQQPASTPLQSDRSQQKIKQLDRRERKKEEEEQIIRQQLLLQQQHQQQISETPAQIQTPQTPHPPAAAISEPPRPEEDEDLCFDAAPIELKKLVQELECY</sequence>
<name>A0AC34F087_9BILA</name>
<protein>
    <submittedName>
        <fullName evidence="2">Uncharacterized protein</fullName>
    </submittedName>
</protein>